<accession>A0ABR9LR58</accession>
<dbReference type="Proteomes" id="UP000633509">
    <property type="component" value="Unassembled WGS sequence"/>
</dbReference>
<dbReference type="EMBL" id="JADBEK010000001">
    <property type="protein sequence ID" value="MBE1582763.1"/>
    <property type="molecule type" value="Genomic_DNA"/>
</dbReference>
<evidence type="ECO:0008006" key="4">
    <source>
        <dbReference type="Google" id="ProtNLM"/>
    </source>
</evidence>
<keyword evidence="1" id="KW-1133">Transmembrane helix</keyword>
<reference evidence="2 3" key="1">
    <citation type="submission" date="2020-10" db="EMBL/GenBank/DDBJ databases">
        <title>Sequencing the genomes of 1000 actinobacteria strains.</title>
        <authorList>
            <person name="Klenk H.-P."/>
        </authorList>
    </citation>
    <scope>NUCLEOTIDE SEQUENCE [LARGE SCALE GENOMIC DNA]</scope>
    <source>
        <strain evidence="2 3">DSM 43173</strain>
    </source>
</reference>
<evidence type="ECO:0000313" key="2">
    <source>
        <dbReference type="EMBL" id="MBE1582763.1"/>
    </source>
</evidence>
<sequence>MRFLRHVIQTIRANRSAYLVLNAIVYGPVLVGFGVGLLFPSLAAAQVESMKSSGTGDLVQSLLENPWLFALAILANNALRAGLLILVLPSMIVPFAGIPWFAYSQYTVGVTLAPANEAAWLALIPHSLTILIEFQAFVLLALGAYLLGRAWIRPRTVDAVNRRQGYVRGLRQLGRLSLPALALLVVGAIHESFSLIYLVPLLTEG</sequence>
<name>A0ABR9LR58_9ACTN</name>
<keyword evidence="3" id="KW-1185">Reference proteome</keyword>
<evidence type="ECO:0000256" key="1">
    <source>
        <dbReference type="SAM" id="Phobius"/>
    </source>
</evidence>
<dbReference type="RefSeq" id="WP_192783986.1">
    <property type="nucleotide sequence ID" value="NZ_JADBEK010000001.1"/>
</dbReference>
<keyword evidence="1" id="KW-0472">Membrane</keyword>
<proteinExistence type="predicted"/>
<organism evidence="2 3">
    <name type="scientific">Nonomuraea angiospora</name>
    <dbReference type="NCBI Taxonomy" id="46172"/>
    <lineage>
        <taxon>Bacteria</taxon>
        <taxon>Bacillati</taxon>
        <taxon>Actinomycetota</taxon>
        <taxon>Actinomycetes</taxon>
        <taxon>Streptosporangiales</taxon>
        <taxon>Streptosporangiaceae</taxon>
        <taxon>Nonomuraea</taxon>
    </lineage>
</organism>
<feature type="transmembrane region" description="Helical" evidence="1">
    <location>
        <begin position="130"/>
        <end position="152"/>
    </location>
</feature>
<feature type="transmembrane region" description="Helical" evidence="1">
    <location>
        <begin position="20"/>
        <end position="47"/>
    </location>
</feature>
<keyword evidence="1" id="KW-0812">Transmembrane</keyword>
<comment type="caution">
    <text evidence="2">The sequence shown here is derived from an EMBL/GenBank/DDBJ whole genome shotgun (WGS) entry which is preliminary data.</text>
</comment>
<evidence type="ECO:0000313" key="3">
    <source>
        <dbReference type="Proteomes" id="UP000633509"/>
    </source>
</evidence>
<protein>
    <recommendedName>
        <fullName evidence="4">Stage II sporulation protein M</fullName>
    </recommendedName>
</protein>
<feature type="transmembrane region" description="Helical" evidence="1">
    <location>
        <begin position="173"/>
        <end position="199"/>
    </location>
</feature>
<gene>
    <name evidence="2" type="ORF">H4W80_001021</name>
</gene>